<dbReference type="RefSeq" id="WP_053784070.1">
    <property type="nucleotide sequence ID" value="NZ_LITU01000082.1"/>
</dbReference>
<keyword evidence="3" id="KW-1185">Reference proteome</keyword>
<evidence type="ECO:0000256" key="1">
    <source>
        <dbReference type="SAM" id="Phobius"/>
    </source>
</evidence>
<proteinExistence type="predicted"/>
<accession>A0A0M9BKA4</accession>
<sequence length="59" mass="6667">MDNSAFATFIGGISQVGFPIMITLYLFTRFEKKLDQLSVNISTLIEVIKAVIKDESKQR</sequence>
<name>A0A0M9BKA4_9BACL</name>
<evidence type="ECO:0000313" key="2">
    <source>
        <dbReference type="EMBL" id="KOY13052.1"/>
    </source>
</evidence>
<dbReference type="Pfam" id="PF12841">
    <property type="entry name" value="YvrJ"/>
    <property type="match status" value="1"/>
</dbReference>
<dbReference type="InterPro" id="IPR024419">
    <property type="entry name" value="YvrJ"/>
</dbReference>
<reference evidence="2 3" key="1">
    <citation type="submission" date="2015-08" db="EMBL/GenBank/DDBJ databases">
        <title>Draft genome sequence of cellulolytic and xylanolytic Paenibacillus sp. A59, isolated from a decaying forest soil from Patagonia, Argentina.</title>
        <authorList>
            <person name="Ghio S."/>
            <person name="Caceres A.M."/>
            <person name="Talia P."/>
            <person name="Grasso D."/>
            <person name="Campos E."/>
        </authorList>
    </citation>
    <scope>NUCLEOTIDE SEQUENCE [LARGE SCALE GENOMIC DNA]</scope>
    <source>
        <strain evidence="2 3">A59</strain>
    </source>
</reference>
<protein>
    <submittedName>
        <fullName evidence="2">Uncharacterized protein</fullName>
    </submittedName>
</protein>
<feature type="transmembrane region" description="Helical" evidence="1">
    <location>
        <begin position="6"/>
        <end position="27"/>
    </location>
</feature>
<dbReference type="EMBL" id="LITU01000082">
    <property type="protein sequence ID" value="KOY13052.1"/>
    <property type="molecule type" value="Genomic_DNA"/>
</dbReference>
<dbReference type="OrthoDB" id="2662123at2"/>
<keyword evidence="1" id="KW-1133">Transmembrane helix</keyword>
<keyword evidence="1" id="KW-0812">Transmembrane</keyword>
<gene>
    <name evidence="2" type="ORF">AMS66_28945</name>
</gene>
<dbReference type="Proteomes" id="UP000037688">
    <property type="component" value="Unassembled WGS sequence"/>
</dbReference>
<evidence type="ECO:0000313" key="3">
    <source>
        <dbReference type="Proteomes" id="UP000037688"/>
    </source>
</evidence>
<dbReference type="AlphaFoldDB" id="A0A0M9BKA4"/>
<organism evidence="2 3">
    <name type="scientific">Paenibacillus xylanivorans</name>
    <dbReference type="NCBI Taxonomy" id="1705561"/>
    <lineage>
        <taxon>Bacteria</taxon>
        <taxon>Bacillati</taxon>
        <taxon>Bacillota</taxon>
        <taxon>Bacilli</taxon>
        <taxon>Bacillales</taxon>
        <taxon>Paenibacillaceae</taxon>
        <taxon>Paenibacillus</taxon>
    </lineage>
</organism>
<comment type="caution">
    <text evidence="2">The sequence shown here is derived from an EMBL/GenBank/DDBJ whole genome shotgun (WGS) entry which is preliminary data.</text>
</comment>
<keyword evidence="1" id="KW-0472">Membrane</keyword>
<dbReference type="PATRIC" id="fig|1705561.3.peg.6110"/>